<keyword evidence="3" id="KW-1185">Reference proteome</keyword>
<evidence type="ECO:0000259" key="1">
    <source>
        <dbReference type="Pfam" id="PF13791"/>
    </source>
</evidence>
<evidence type="ECO:0000313" key="2">
    <source>
        <dbReference type="EMBL" id="GAA0720089.1"/>
    </source>
</evidence>
<organism evidence="2 3">
    <name type="scientific">Clostridium malenominatum</name>
    <dbReference type="NCBI Taxonomy" id="1539"/>
    <lineage>
        <taxon>Bacteria</taxon>
        <taxon>Bacillati</taxon>
        <taxon>Bacillota</taxon>
        <taxon>Clostridia</taxon>
        <taxon>Eubacteriales</taxon>
        <taxon>Clostridiaceae</taxon>
        <taxon>Clostridium</taxon>
    </lineage>
</organism>
<reference evidence="2 3" key="1">
    <citation type="journal article" date="2019" name="Int. J. Syst. Evol. Microbiol.">
        <title>The Global Catalogue of Microorganisms (GCM) 10K type strain sequencing project: providing services to taxonomists for standard genome sequencing and annotation.</title>
        <authorList>
            <consortium name="The Broad Institute Genomics Platform"/>
            <consortium name="The Broad Institute Genome Sequencing Center for Infectious Disease"/>
            <person name="Wu L."/>
            <person name="Ma J."/>
        </authorList>
    </citation>
    <scope>NUCLEOTIDE SEQUENCE [LARGE SCALE GENOMIC DNA]</scope>
    <source>
        <strain evidence="2 3">JCM 1405</strain>
    </source>
</reference>
<proteinExistence type="predicted"/>
<sequence length="164" mass="19421">MSIEEFDDLLQKYFWQVNFKWSGVRTVPQGERTYYISGFYNFFSDVPTNYQDSADKDKYPYLQLTDYIKDPDPVGKARDSIEEAYTKHFISLLTYMNDRQQFVKSISSFEIEYYKNALSYVEKNGINIYGVLVYAEARHLLEFIANEKIKTIEINSILPSKYIK</sequence>
<dbReference type="InterPro" id="IPR025672">
    <property type="entry name" value="Sigma_reg_C_dom"/>
</dbReference>
<dbReference type="Pfam" id="PF13791">
    <property type="entry name" value="Sigma_reg_C"/>
    <property type="match status" value="1"/>
</dbReference>
<dbReference type="EMBL" id="BAAACF010000001">
    <property type="protein sequence ID" value="GAA0720089.1"/>
    <property type="molecule type" value="Genomic_DNA"/>
</dbReference>
<comment type="caution">
    <text evidence="2">The sequence shown here is derived from an EMBL/GenBank/DDBJ whole genome shotgun (WGS) entry which is preliminary data.</text>
</comment>
<dbReference type="RefSeq" id="WP_343767106.1">
    <property type="nucleotide sequence ID" value="NZ_BAAACF010000001.1"/>
</dbReference>
<accession>A0ABN1IS26</accession>
<evidence type="ECO:0000313" key="3">
    <source>
        <dbReference type="Proteomes" id="UP001500339"/>
    </source>
</evidence>
<protein>
    <recommendedName>
        <fullName evidence="1">Sigma factor regulator C-terminal domain-containing protein</fullName>
    </recommendedName>
</protein>
<gene>
    <name evidence="2" type="ORF">GCM10008905_08920</name>
</gene>
<feature type="domain" description="Sigma factor regulator C-terminal" evidence="1">
    <location>
        <begin position="1"/>
        <end position="154"/>
    </location>
</feature>
<dbReference type="Proteomes" id="UP001500339">
    <property type="component" value="Unassembled WGS sequence"/>
</dbReference>
<name>A0ABN1IS26_9CLOT</name>